<dbReference type="Proteomes" id="UP001157502">
    <property type="component" value="Chromosome 30"/>
</dbReference>
<keyword evidence="2" id="KW-1185">Reference proteome</keyword>
<comment type="caution">
    <text evidence="1">The sequence shown here is derived from an EMBL/GenBank/DDBJ whole genome shotgun (WGS) entry which is preliminary data.</text>
</comment>
<gene>
    <name evidence="1" type="ORF">DPEC_G00311330</name>
</gene>
<evidence type="ECO:0000313" key="1">
    <source>
        <dbReference type="EMBL" id="KAJ7988642.1"/>
    </source>
</evidence>
<proteinExistence type="predicted"/>
<name>A0ACC2FB90_DALPE</name>
<reference evidence="1" key="1">
    <citation type="submission" date="2021-05" db="EMBL/GenBank/DDBJ databases">
        <authorList>
            <person name="Pan Q."/>
            <person name="Jouanno E."/>
            <person name="Zahm M."/>
            <person name="Klopp C."/>
            <person name="Cabau C."/>
            <person name="Louis A."/>
            <person name="Berthelot C."/>
            <person name="Parey E."/>
            <person name="Roest Crollius H."/>
            <person name="Montfort J."/>
            <person name="Robinson-Rechavi M."/>
            <person name="Bouchez O."/>
            <person name="Lampietro C."/>
            <person name="Lopez Roques C."/>
            <person name="Donnadieu C."/>
            <person name="Postlethwait J."/>
            <person name="Bobe J."/>
            <person name="Dillon D."/>
            <person name="Chandos A."/>
            <person name="von Hippel F."/>
            <person name="Guiguen Y."/>
        </authorList>
    </citation>
    <scope>NUCLEOTIDE SEQUENCE</scope>
    <source>
        <strain evidence="1">YG-Jan2019</strain>
    </source>
</reference>
<sequence>MCCGEKHFLFLQTSVTVRENSKQLNKSNHSFLPQFLCLWVSSQACPGIAAERAWSRGPSGLHILADQSVWRKGSLPDYPSWAGIQLLPRDLVLVRASCHTQL</sequence>
<organism evidence="1 2">
    <name type="scientific">Dallia pectoralis</name>
    <name type="common">Alaska blackfish</name>
    <dbReference type="NCBI Taxonomy" id="75939"/>
    <lineage>
        <taxon>Eukaryota</taxon>
        <taxon>Metazoa</taxon>
        <taxon>Chordata</taxon>
        <taxon>Craniata</taxon>
        <taxon>Vertebrata</taxon>
        <taxon>Euteleostomi</taxon>
        <taxon>Actinopterygii</taxon>
        <taxon>Neopterygii</taxon>
        <taxon>Teleostei</taxon>
        <taxon>Protacanthopterygii</taxon>
        <taxon>Esociformes</taxon>
        <taxon>Umbridae</taxon>
        <taxon>Dallia</taxon>
    </lineage>
</organism>
<accession>A0ACC2FB90</accession>
<protein>
    <submittedName>
        <fullName evidence="1">Uncharacterized protein</fullName>
    </submittedName>
</protein>
<dbReference type="EMBL" id="CM055757">
    <property type="protein sequence ID" value="KAJ7988642.1"/>
    <property type="molecule type" value="Genomic_DNA"/>
</dbReference>
<evidence type="ECO:0000313" key="2">
    <source>
        <dbReference type="Proteomes" id="UP001157502"/>
    </source>
</evidence>